<gene>
    <name evidence="2" type="ORF">EYF80_022481</name>
</gene>
<evidence type="ECO:0000313" key="3">
    <source>
        <dbReference type="Proteomes" id="UP000314294"/>
    </source>
</evidence>
<name>A0A4Z2HQW7_9TELE</name>
<accession>A0A4Z2HQW7</accession>
<reference evidence="2 3" key="1">
    <citation type="submission" date="2019-03" db="EMBL/GenBank/DDBJ databases">
        <title>First draft genome of Liparis tanakae, snailfish: a comprehensive survey of snailfish specific genes.</title>
        <authorList>
            <person name="Kim W."/>
            <person name="Song I."/>
            <person name="Jeong J.-H."/>
            <person name="Kim D."/>
            <person name="Kim S."/>
            <person name="Ryu S."/>
            <person name="Song J.Y."/>
            <person name="Lee S.K."/>
        </authorList>
    </citation>
    <scope>NUCLEOTIDE SEQUENCE [LARGE SCALE GENOMIC DNA]</scope>
    <source>
        <tissue evidence="2">Muscle</tissue>
    </source>
</reference>
<feature type="region of interest" description="Disordered" evidence="1">
    <location>
        <begin position="1"/>
        <end position="76"/>
    </location>
</feature>
<comment type="caution">
    <text evidence="2">The sequence shown here is derived from an EMBL/GenBank/DDBJ whole genome shotgun (WGS) entry which is preliminary data.</text>
</comment>
<dbReference type="Proteomes" id="UP000314294">
    <property type="component" value="Unassembled WGS sequence"/>
</dbReference>
<dbReference type="EMBL" id="SRLO01000205">
    <property type="protein sequence ID" value="TNN67374.1"/>
    <property type="molecule type" value="Genomic_DNA"/>
</dbReference>
<organism evidence="2 3">
    <name type="scientific">Liparis tanakae</name>
    <name type="common">Tanaka's snailfish</name>
    <dbReference type="NCBI Taxonomy" id="230148"/>
    <lineage>
        <taxon>Eukaryota</taxon>
        <taxon>Metazoa</taxon>
        <taxon>Chordata</taxon>
        <taxon>Craniata</taxon>
        <taxon>Vertebrata</taxon>
        <taxon>Euteleostomi</taxon>
        <taxon>Actinopterygii</taxon>
        <taxon>Neopterygii</taxon>
        <taxon>Teleostei</taxon>
        <taxon>Neoteleostei</taxon>
        <taxon>Acanthomorphata</taxon>
        <taxon>Eupercaria</taxon>
        <taxon>Perciformes</taxon>
        <taxon>Cottioidei</taxon>
        <taxon>Cottales</taxon>
        <taxon>Liparidae</taxon>
        <taxon>Liparis</taxon>
    </lineage>
</organism>
<evidence type="ECO:0000313" key="2">
    <source>
        <dbReference type="EMBL" id="TNN67374.1"/>
    </source>
</evidence>
<keyword evidence="3" id="KW-1185">Reference proteome</keyword>
<evidence type="ECO:0000256" key="1">
    <source>
        <dbReference type="SAM" id="MobiDB-lite"/>
    </source>
</evidence>
<sequence>MRKNKSMRLKGAAGSKGHRYNDQINKTPPGCHRGNGEGMKRGNGNLTQNIYTQNREHSSGFSSLNRAALRSTPRGR</sequence>
<protein>
    <submittedName>
        <fullName evidence="2">Uncharacterized protein</fullName>
    </submittedName>
</protein>
<dbReference type="AlphaFoldDB" id="A0A4Z2HQW7"/>
<proteinExistence type="predicted"/>
<feature type="compositionally biased region" description="Polar residues" evidence="1">
    <location>
        <begin position="44"/>
        <end position="65"/>
    </location>
</feature>